<accession>A7HUN2</accession>
<name>A7HUN2_PARL1</name>
<dbReference type="Proteomes" id="UP000006377">
    <property type="component" value="Chromosome"/>
</dbReference>
<reference evidence="1 2" key="1">
    <citation type="journal article" date="2011" name="Stand. Genomic Sci.">
        <title>Complete genome sequence of Parvibaculum lavamentivorans type strain (DS-1(T)).</title>
        <authorList>
            <person name="Schleheck D."/>
            <person name="Weiss M."/>
            <person name="Pitluck S."/>
            <person name="Bruce D."/>
            <person name="Land M.L."/>
            <person name="Han S."/>
            <person name="Saunders E."/>
            <person name="Tapia R."/>
            <person name="Detter C."/>
            <person name="Brettin T."/>
            <person name="Han J."/>
            <person name="Woyke T."/>
            <person name="Goodwin L."/>
            <person name="Pennacchio L."/>
            <person name="Nolan M."/>
            <person name="Cook A.M."/>
            <person name="Kjelleberg S."/>
            <person name="Thomas T."/>
        </authorList>
    </citation>
    <scope>NUCLEOTIDE SEQUENCE [LARGE SCALE GENOMIC DNA]</scope>
    <source>
        <strain evidence="2">DS-1 / DSM 13023 / NCIMB 13966</strain>
    </source>
</reference>
<dbReference type="EMBL" id="CP000774">
    <property type="protein sequence ID" value="ABS63615.1"/>
    <property type="molecule type" value="Genomic_DNA"/>
</dbReference>
<evidence type="ECO:0000313" key="2">
    <source>
        <dbReference type="Proteomes" id="UP000006377"/>
    </source>
</evidence>
<proteinExistence type="predicted"/>
<sequence>MAGAGSESGRRIPYLFVAAALALPGAVNAGEFELRGMIEPEARIFTQTASSPRQKDTTLAIAAEATAKYFWDNADQSFVFTPFARLDQHDNRRTHWDIREARYALYSGKWELRVGFDKVFWGVTEAVHLVDVVNQTDLLEDPVKQEVKLGQPMLRLRTAQEFGTFDVFLLPYFRERTFPGADGRPATDIPVDTNLTTYESSAEEWHTDFAGRYSNTLGPFDIGLGYFQGTARDPILQPAFDGAGNLVLAPFYPQMKQASLDLQATIGAWLYKFEGFGRRELGDNYAAATGGIEYTFYGAFGSDGDLGTVVEYSYDSRGMNQRNPYQNDAFLALRWSANDTASTSMLGGIAVDTETGALGFRLRGERRLAEDYRLSIEAYVFGNVPTRDPVYHIADDDYVQIRIARFF</sequence>
<dbReference type="AlphaFoldDB" id="A7HUN2"/>
<dbReference type="KEGG" id="pla:Plav_2001"/>
<gene>
    <name evidence="1" type="ordered locus">Plav_2001</name>
</gene>
<protein>
    <recommendedName>
        <fullName evidence="3">Alginate export domain-containing protein</fullName>
    </recommendedName>
</protein>
<evidence type="ECO:0008006" key="3">
    <source>
        <dbReference type="Google" id="ProtNLM"/>
    </source>
</evidence>
<dbReference type="eggNOG" id="ENOG502Z89J">
    <property type="taxonomic scope" value="Bacteria"/>
</dbReference>
<evidence type="ECO:0000313" key="1">
    <source>
        <dbReference type="EMBL" id="ABS63615.1"/>
    </source>
</evidence>
<keyword evidence="2" id="KW-1185">Reference proteome</keyword>
<organism evidence="1 2">
    <name type="scientific">Parvibaculum lavamentivorans (strain DS-1 / DSM 13023 / NCIMB 13966)</name>
    <dbReference type="NCBI Taxonomy" id="402881"/>
    <lineage>
        <taxon>Bacteria</taxon>
        <taxon>Pseudomonadati</taxon>
        <taxon>Pseudomonadota</taxon>
        <taxon>Alphaproteobacteria</taxon>
        <taxon>Hyphomicrobiales</taxon>
        <taxon>Parvibaculaceae</taxon>
        <taxon>Parvibaculum</taxon>
    </lineage>
</organism>
<dbReference type="HOGENOM" id="CLU_044829_0_0_5"/>
<dbReference type="STRING" id="402881.Plav_2001"/>